<dbReference type="SUPFAM" id="SSF54631">
    <property type="entry name" value="CBS-domain pair"/>
    <property type="match status" value="1"/>
</dbReference>
<proteinExistence type="predicted"/>
<dbReference type="STRING" id="237679.SAMN04488072_1207"/>
<evidence type="ECO:0000256" key="2">
    <source>
        <dbReference type="PROSITE-ProRule" id="PRU00703"/>
    </source>
</evidence>
<accession>A0A1I1AKC9</accession>
<evidence type="ECO:0000259" key="3">
    <source>
        <dbReference type="PROSITE" id="PS51371"/>
    </source>
</evidence>
<dbReference type="CDD" id="cd04883">
    <property type="entry name" value="ACT_AcuB"/>
    <property type="match status" value="1"/>
</dbReference>
<dbReference type="SUPFAM" id="SSF55021">
    <property type="entry name" value="ACT-like"/>
    <property type="match status" value="1"/>
</dbReference>
<dbReference type="Proteomes" id="UP000198642">
    <property type="component" value="Unassembled WGS sequence"/>
</dbReference>
<name>A0A1I1AKC9_9BACI</name>
<gene>
    <name evidence="4" type="ORF">SAMN04488072_1207</name>
</gene>
<organism evidence="4 5">
    <name type="scientific">Lentibacillus halodurans</name>
    <dbReference type="NCBI Taxonomy" id="237679"/>
    <lineage>
        <taxon>Bacteria</taxon>
        <taxon>Bacillati</taxon>
        <taxon>Bacillota</taxon>
        <taxon>Bacilli</taxon>
        <taxon>Bacillales</taxon>
        <taxon>Bacillaceae</taxon>
        <taxon>Lentibacillus</taxon>
    </lineage>
</organism>
<dbReference type="SMART" id="SM00116">
    <property type="entry name" value="CBS"/>
    <property type="match status" value="2"/>
</dbReference>
<protein>
    <submittedName>
        <fullName evidence="4">Acetoin utilization protein AcuB</fullName>
    </submittedName>
</protein>
<dbReference type="EMBL" id="FOJW01000020">
    <property type="protein sequence ID" value="SFB36900.1"/>
    <property type="molecule type" value="Genomic_DNA"/>
</dbReference>
<reference evidence="4 5" key="1">
    <citation type="submission" date="2016-10" db="EMBL/GenBank/DDBJ databases">
        <authorList>
            <person name="de Groot N.N."/>
        </authorList>
    </citation>
    <scope>NUCLEOTIDE SEQUENCE [LARGE SCALE GENOMIC DNA]</scope>
    <source>
        <strain evidence="4 5">CGMCC 1.3702</strain>
    </source>
</reference>
<dbReference type="InterPro" id="IPR051257">
    <property type="entry name" value="Diverse_CBS-Domain"/>
</dbReference>
<dbReference type="InterPro" id="IPR000644">
    <property type="entry name" value="CBS_dom"/>
</dbReference>
<feature type="domain" description="CBS" evidence="3">
    <location>
        <begin position="78"/>
        <end position="137"/>
    </location>
</feature>
<keyword evidence="1 2" id="KW-0129">CBS domain</keyword>
<dbReference type="PANTHER" id="PTHR43080:SF2">
    <property type="entry name" value="CBS DOMAIN-CONTAINING PROTEIN"/>
    <property type="match status" value="1"/>
</dbReference>
<dbReference type="InterPro" id="IPR045865">
    <property type="entry name" value="ACT-like_dom_sf"/>
</dbReference>
<dbReference type="CDD" id="cd04584">
    <property type="entry name" value="CBS_pair_AcuB_like"/>
    <property type="match status" value="1"/>
</dbReference>
<dbReference type="Pfam" id="PF00571">
    <property type="entry name" value="CBS"/>
    <property type="match status" value="2"/>
</dbReference>
<dbReference type="RefSeq" id="WP_090241231.1">
    <property type="nucleotide sequence ID" value="NZ_FOJW01000020.1"/>
</dbReference>
<dbReference type="AlphaFoldDB" id="A0A1I1AKC9"/>
<evidence type="ECO:0000256" key="1">
    <source>
        <dbReference type="ARBA" id="ARBA00023122"/>
    </source>
</evidence>
<keyword evidence="5" id="KW-1185">Reference proteome</keyword>
<dbReference type="Gene3D" id="3.10.580.10">
    <property type="entry name" value="CBS-domain"/>
    <property type="match status" value="1"/>
</dbReference>
<sequence length="216" mass="24502">MLVEEMMKTEVATLPPSATIADALQLLRENHIRHIPIVDGEKHVVGIVSDRDVRDAAPSIFDQHTNHQAFYHEIQSIISHPVITVHPLDFVEEIARVFYDEALACLPVLRENKLIGIITEKDMLYTLIQLTGTNVQSSQIEVKVPHKPGILPEVAAVFGERQTNISSVLMYPYHDDPNYKILVFRIQTMNPLPVIQDLRNAGYELMWPNNIAEPKI</sequence>
<evidence type="ECO:0000313" key="5">
    <source>
        <dbReference type="Proteomes" id="UP000198642"/>
    </source>
</evidence>
<evidence type="ECO:0000313" key="4">
    <source>
        <dbReference type="EMBL" id="SFB36900.1"/>
    </source>
</evidence>
<dbReference type="PANTHER" id="PTHR43080">
    <property type="entry name" value="CBS DOMAIN-CONTAINING PROTEIN CBSX3, MITOCHONDRIAL"/>
    <property type="match status" value="1"/>
</dbReference>
<feature type="domain" description="CBS" evidence="3">
    <location>
        <begin position="6"/>
        <end position="63"/>
    </location>
</feature>
<dbReference type="PROSITE" id="PS51371">
    <property type="entry name" value="CBS"/>
    <property type="match status" value="2"/>
</dbReference>
<dbReference type="OrthoDB" id="9781631at2"/>
<dbReference type="InterPro" id="IPR046342">
    <property type="entry name" value="CBS_dom_sf"/>
</dbReference>